<evidence type="ECO:0000256" key="2">
    <source>
        <dbReference type="ARBA" id="ARBA00023002"/>
    </source>
</evidence>
<protein>
    <submittedName>
        <fullName evidence="3">Short-chain dehydrogenase/reductase SDR</fullName>
    </submittedName>
</protein>
<dbReference type="InterPro" id="IPR036291">
    <property type="entry name" value="NAD(P)-bd_dom_sf"/>
</dbReference>
<dbReference type="CDD" id="cd05233">
    <property type="entry name" value="SDR_c"/>
    <property type="match status" value="1"/>
</dbReference>
<dbReference type="GO" id="GO:0016491">
    <property type="term" value="F:oxidoreductase activity"/>
    <property type="evidence" value="ECO:0007669"/>
    <property type="project" value="UniProtKB-KW"/>
</dbReference>
<reference evidence="3" key="1">
    <citation type="journal article" date="2016" name="Appl. Environ. Microbiol.">
        <title>Functional Metagenomics of a Biostimulated Petroleum-Contaminated Soil Reveals an Extraordinary Diversity of Extradiol Dioxygenases.</title>
        <authorList>
            <person name="Terron-Gonzalez L."/>
            <person name="Martin-Cabello G."/>
            <person name="Ferrer M."/>
            <person name="Santero E."/>
        </authorList>
    </citation>
    <scope>NUCLEOTIDE SEQUENCE</scope>
</reference>
<dbReference type="InterPro" id="IPR002347">
    <property type="entry name" value="SDR_fam"/>
</dbReference>
<dbReference type="AlphaFoldDB" id="A0A126SY33"/>
<proteinExistence type="inferred from homology"/>
<dbReference type="PANTHER" id="PTHR24321:SF11">
    <property type="entry name" value="BLR0893 PROTEIN"/>
    <property type="match status" value="1"/>
</dbReference>
<keyword evidence="2" id="KW-0560">Oxidoreductase</keyword>
<dbReference type="Gene3D" id="3.40.50.720">
    <property type="entry name" value="NAD(P)-binding Rossmann-like Domain"/>
    <property type="match status" value="1"/>
</dbReference>
<dbReference type="SUPFAM" id="SSF51735">
    <property type="entry name" value="NAD(P)-binding Rossmann-fold domains"/>
    <property type="match status" value="1"/>
</dbReference>
<dbReference type="NCBIfam" id="NF004818">
    <property type="entry name" value="PRK06172.1"/>
    <property type="match status" value="1"/>
</dbReference>
<dbReference type="PRINTS" id="PR00081">
    <property type="entry name" value="GDHRDH"/>
</dbReference>
<evidence type="ECO:0000313" key="3">
    <source>
        <dbReference type="EMBL" id="AMK59220.1"/>
    </source>
</evidence>
<dbReference type="PRINTS" id="PR00080">
    <property type="entry name" value="SDRFAMILY"/>
</dbReference>
<accession>A0A126SY33</accession>
<evidence type="ECO:0000256" key="1">
    <source>
        <dbReference type="ARBA" id="ARBA00006484"/>
    </source>
</evidence>
<dbReference type="EMBL" id="KU144973">
    <property type="protein sequence ID" value="AMK59220.1"/>
    <property type="molecule type" value="Genomic_DNA"/>
</dbReference>
<dbReference type="FunFam" id="3.40.50.720:FF:000084">
    <property type="entry name" value="Short-chain dehydrogenase reductase"/>
    <property type="match status" value="1"/>
</dbReference>
<comment type="similarity">
    <text evidence="1">Belongs to the short-chain dehydrogenases/reductases (SDR) family.</text>
</comment>
<dbReference type="Pfam" id="PF13561">
    <property type="entry name" value="adh_short_C2"/>
    <property type="match status" value="1"/>
</dbReference>
<organism evidence="3">
    <name type="scientific">uncultured bacterium UPO45</name>
    <dbReference type="NCBI Taxonomy" id="1776970"/>
    <lineage>
        <taxon>Bacteria</taxon>
        <taxon>environmental samples</taxon>
    </lineage>
</organism>
<dbReference type="NCBIfam" id="NF005559">
    <property type="entry name" value="PRK07231.1"/>
    <property type="match status" value="1"/>
</dbReference>
<dbReference type="PANTHER" id="PTHR24321">
    <property type="entry name" value="DEHYDROGENASES, SHORT CHAIN"/>
    <property type="match status" value="1"/>
</dbReference>
<dbReference type="PROSITE" id="PS00061">
    <property type="entry name" value="ADH_SHORT"/>
    <property type="match status" value="1"/>
</dbReference>
<name>A0A126SY33_9BACT</name>
<dbReference type="InterPro" id="IPR020904">
    <property type="entry name" value="Sc_DH/Rdtase_CS"/>
</dbReference>
<sequence length="253" mass="26117">MAGLVAGKVALVTGASSGIGRATALAFAREGAKVVVADVTAEGGEETVSLVKKAGGEAIFVKTDVAKAAEVEALVNKAVATYGRLDCAHNNAGIAGKSKSVVDDTEENWDRILAINLKGVWWCMKYEITQMLKQGGGAIVNTASDAGLIGVRRGGAYVASKHGVVGLTKTAALEYAKAGIRVNCVCPGPIDTPMLQGIGGRNQPMIERMLKSQPNGRLGKPEEIAEAAVWLCSDASSFVTGLPMPVDGGYMAQ</sequence>